<evidence type="ECO:0000313" key="4">
    <source>
        <dbReference type="Proteomes" id="UP001597294"/>
    </source>
</evidence>
<reference evidence="4" key="1">
    <citation type="journal article" date="2019" name="Int. J. Syst. Evol. Microbiol.">
        <title>The Global Catalogue of Microorganisms (GCM) 10K type strain sequencing project: providing services to taxonomists for standard genome sequencing and annotation.</title>
        <authorList>
            <consortium name="The Broad Institute Genomics Platform"/>
            <consortium name="The Broad Institute Genome Sequencing Center for Infectious Disease"/>
            <person name="Wu L."/>
            <person name="Ma J."/>
        </authorList>
    </citation>
    <scope>NUCLEOTIDE SEQUENCE [LARGE SCALE GENOMIC DNA]</scope>
    <source>
        <strain evidence="4">CGMCC 4.7192</strain>
    </source>
</reference>
<dbReference type="Pfam" id="PF07883">
    <property type="entry name" value="Cupin_2"/>
    <property type="match status" value="1"/>
</dbReference>
<gene>
    <name evidence="3" type="ORF">ACFSKO_05005</name>
</gene>
<evidence type="ECO:0000313" key="3">
    <source>
        <dbReference type="EMBL" id="MFD2204953.1"/>
    </source>
</evidence>
<dbReference type="CDD" id="cd02224">
    <property type="entry name" value="cupin_SPO2919-like"/>
    <property type="match status" value="1"/>
</dbReference>
<dbReference type="Proteomes" id="UP001597294">
    <property type="component" value="Unassembled WGS sequence"/>
</dbReference>
<accession>A0ABW5BG24</accession>
<feature type="domain" description="Cupin type-2" evidence="2">
    <location>
        <begin position="47"/>
        <end position="117"/>
    </location>
</feature>
<comment type="caution">
    <text evidence="3">The sequence shown here is derived from an EMBL/GenBank/DDBJ whole genome shotgun (WGS) entry which is preliminary data.</text>
</comment>
<name>A0ABW5BG24_9PROT</name>
<dbReference type="Gene3D" id="2.60.120.10">
    <property type="entry name" value="Jelly Rolls"/>
    <property type="match status" value="1"/>
</dbReference>
<sequence length="164" mass="18167">MDKYLVKKAEIDDMEARAKEHFLNPNALRASKSLGDLTGLAGFGFHIVEVAPGKNSTEFHVHSHEEECVYILSGRGLAFVGDEEHEVGAGDFIGYRAGGKAHSLTNTGDETLKYIVVGQRRDFDICDYPNLNKRLYRQRDTPSQLVDFENIETLGGPVINPATD</sequence>
<proteinExistence type="predicted"/>
<dbReference type="SUPFAM" id="SSF51182">
    <property type="entry name" value="RmlC-like cupins"/>
    <property type="match status" value="1"/>
</dbReference>
<dbReference type="InterPro" id="IPR011051">
    <property type="entry name" value="RmlC_Cupin_sf"/>
</dbReference>
<dbReference type="InterPro" id="IPR013096">
    <property type="entry name" value="Cupin_2"/>
</dbReference>
<keyword evidence="1" id="KW-0479">Metal-binding</keyword>
<evidence type="ECO:0000259" key="2">
    <source>
        <dbReference type="Pfam" id="PF07883"/>
    </source>
</evidence>
<dbReference type="InterPro" id="IPR014710">
    <property type="entry name" value="RmlC-like_jellyroll"/>
</dbReference>
<dbReference type="PANTHER" id="PTHR35848:SF9">
    <property type="entry name" value="SLL1358 PROTEIN"/>
    <property type="match status" value="1"/>
</dbReference>
<dbReference type="RefSeq" id="WP_380249033.1">
    <property type="nucleotide sequence ID" value="NZ_JBHUII010000001.1"/>
</dbReference>
<dbReference type="PANTHER" id="PTHR35848">
    <property type="entry name" value="OXALATE-BINDING PROTEIN"/>
    <property type="match status" value="1"/>
</dbReference>
<evidence type="ECO:0000256" key="1">
    <source>
        <dbReference type="ARBA" id="ARBA00022723"/>
    </source>
</evidence>
<dbReference type="EMBL" id="JBHUII010000001">
    <property type="protein sequence ID" value="MFD2204953.1"/>
    <property type="molecule type" value="Genomic_DNA"/>
</dbReference>
<dbReference type="InterPro" id="IPR051610">
    <property type="entry name" value="GPI/OXD"/>
</dbReference>
<keyword evidence="4" id="KW-1185">Reference proteome</keyword>
<organism evidence="3 4">
    <name type="scientific">Kiloniella antarctica</name>
    <dbReference type="NCBI Taxonomy" id="1550907"/>
    <lineage>
        <taxon>Bacteria</taxon>
        <taxon>Pseudomonadati</taxon>
        <taxon>Pseudomonadota</taxon>
        <taxon>Alphaproteobacteria</taxon>
        <taxon>Rhodospirillales</taxon>
        <taxon>Kiloniellaceae</taxon>
        <taxon>Kiloniella</taxon>
    </lineage>
</organism>
<protein>
    <submittedName>
        <fullName evidence="3">Cupin domain-containing protein</fullName>
    </submittedName>
</protein>